<sequence length="108" mass="12347">MDLSDEPGMRAYADQRMHNHKQYNIQRGFSRTAIFNALDGSLEHPKASHMDLLQTHCYNRHTPAQGTMKALHGLVRQAGKLPLPHRHNELHHFEVAGRNGLMNSVMQK</sequence>
<dbReference type="Proteomes" id="UP001437256">
    <property type="component" value="Unassembled WGS sequence"/>
</dbReference>
<name>A0ABR2ZTY4_9AGAR</name>
<proteinExistence type="predicted"/>
<dbReference type="SUPFAM" id="SSF51430">
    <property type="entry name" value="NAD(P)-linked oxidoreductase"/>
    <property type="match status" value="1"/>
</dbReference>
<dbReference type="Gene3D" id="3.20.20.100">
    <property type="entry name" value="NADP-dependent oxidoreductase domain"/>
    <property type="match status" value="1"/>
</dbReference>
<protein>
    <submittedName>
        <fullName evidence="1">Uncharacterized protein</fullName>
    </submittedName>
</protein>
<gene>
    <name evidence="1" type="ORF">AAF712_007817</name>
</gene>
<evidence type="ECO:0000313" key="1">
    <source>
        <dbReference type="EMBL" id="KAL0065147.1"/>
    </source>
</evidence>
<dbReference type="EMBL" id="JBBXMP010000051">
    <property type="protein sequence ID" value="KAL0065147.1"/>
    <property type="molecule type" value="Genomic_DNA"/>
</dbReference>
<organism evidence="1 2">
    <name type="scientific">Marasmius tenuissimus</name>
    <dbReference type="NCBI Taxonomy" id="585030"/>
    <lineage>
        <taxon>Eukaryota</taxon>
        <taxon>Fungi</taxon>
        <taxon>Dikarya</taxon>
        <taxon>Basidiomycota</taxon>
        <taxon>Agaricomycotina</taxon>
        <taxon>Agaricomycetes</taxon>
        <taxon>Agaricomycetidae</taxon>
        <taxon>Agaricales</taxon>
        <taxon>Marasmiineae</taxon>
        <taxon>Marasmiaceae</taxon>
        <taxon>Marasmius</taxon>
    </lineage>
</organism>
<evidence type="ECO:0000313" key="2">
    <source>
        <dbReference type="Proteomes" id="UP001437256"/>
    </source>
</evidence>
<keyword evidence="2" id="KW-1185">Reference proteome</keyword>
<reference evidence="1 2" key="1">
    <citation type="submission" date="2024-05" db="EMBL/GenBank/DDBJ databases">
        <title>A draft genome resource for the thread blight pathogen Marasmius tenuissimus strain MS-2.</title>
        <authorList>
            <person name="Yulfo-Soto G.E."/>
            <person name="Baruah I.K."/>
            <person name="Amoako-Attah I."/>
            <person name="Bukari Y."/>
            <person name="Meinhardt L.W."/>
            <person name="Bailey B.A."/>
            <person name="Cohen S.P."/>
        </authorList>
    </citation>
    <scope>NUCLEOTIDE SEQUENCE [LARGE SCALE GENOMIC DNA]</scope>
    <source>
        <strain evidence="1 2">MS-2</strain>
    </source>
</reference>
<dbReference type="InterPro" id="IPR036812">
    <property type="entry name" value="NAD(P)_OxRdtase_dom_sf"/>
</dbReference>
<comment type="caution">
    <text evidence="1">The sequence shown here is derived from an EMBL/GenBank/DDBJ whole genome shotgun (WGS) entry which is preliminary data.</text>
</comment>
<accession>A0ABR2ZTY4</accession>